<proteinExistence type="predicted"/>
<gene>
    <name evidence="1" type="primary">SCAMP2</name>
    <name evidence="1" type="ORF">CM83_12918</name>
    <name evidence="2" type="ORF">g.96292</name>
</gene>
<organism evidence="1">
    <name type="scientific">Lygus hesperus</name>
    <name type="common">Western plant bug</name>
    <dbReference type="NCBI Taxonomy" id="30085"/>
    <lineage>
        <taxon>Eukaryota</taxon>
        <taxon>Metazoa</taxon>
        <taxon>Ecdysozoa</taxon>
        <taxon>Arthropoda</taxon>
        <taxon>Hexapoda</taxon>
        <taxon>Insecta</taxon>
        <taxon>Pterygota</taxon>
        <taxon>Neoptera</taxon>
        <taxon>Paraneoptera</taxon>
        <taxon>Hemiptera</taxon>
        <taxon>Heteroptera</taxon>
        <taxon>Panheteroptera</taxon>
        <taxon>Cimicomorpha</taxon>
        <taxon>Miridae</taxon>
        <taxon>Mirini</taxon>
        <taxon>Lygus</taxon>
    </lineage>
</organism>
<reference evidence="1" key="1">
    <citation type="journal article" date="2014" name="PLoS ONE">
        <title>Transcriptome-Based Identification of ABC Transporters in the Western Tarnished Plant Bug Lygus hesperus.</title>
        <authorList>
            <person name="Hull J.J."/>
            <person name="Chaney K."/>
            <person name="Geib S.M."/>
            <person name="Fabrick J.A."/>
            <person name="Brent C.S."/>
            <person name="Walsh D."/>
            <person name="Lavine L.C."/>
        </authorList>
    </citation>
    <scope>NUCLEOTIDE SEQUENCE</scope>
</reference>
<dbReference type="AlphaFoldDB" id="A0A0A9YMK3"/>
<sequence>MYNGEPQHCVSFDEVDESCVAVPKSAIRTTSCSYPATLTFFIFDPCFFYCYYFDVYKKHEEASNGSGTRKRLCGLRSRCTIFSVRCNSCTAKSNCIDTLAINR</sequence>
<dbReference type="EMBL" id="GDHC01020017">
    <property type="protein sequence ID" value="JAP98611.1"/>
    <property type="molecule type" value="Transcribed_RNA"/>
</dbReference>
<protein>
    <submittedName>
        <fullName evidence="1">Secretory carrier-associated membrane protein 2</fullName>
    </submittedName>
</protein>
<reference evidence="2" key="3">
    <citation type="journal article" date="2016" name="Gigascience">
        <title>De novo construction of an expanded transcriptome assembly for the western tarnished plant bug, Lygus hesperus.</title>
        <authorList>
            <person name="Tassone E.E."/>
            <person name="Geib S.M."/>
            <person name="Hall B."/>
            <person name="Fabrick J.A."/>
            <person name="Brent C.S."/>
            <person name="Hull J.J."/>
        </authorList>
    </citation>
    <scope>NUCLEOTIDE SEQUENCE</scope>
</reference>
<accession>A0A0A9YMK3</accession>
<name>A0A0A9YMK3_LYGHE</name>
<reference evidence="1" key="2">
    <citation type="submission" date="2014-07" db="EMBL/GenBank/DDBJ databases">
        <authorList>
            <person name="Hull J."/>
        </authorList>
    </citation>
    <scope>NUCLEOTIDE SEQUENCE</scope>
</reference>
<dbReference type="EMBL" id="GBHO01010748">
    <property type="protein sequence ID" value="JAG32856.1"/>
    <property type="molecule type" value="Transcribed_RNA"/>
</dbReference>
<evidence type="ECO:0000313" key="1">
    <source>
        <dbReference type="EMBL" id="JAG32856.1"/>
    </source>
</evidence>
<evidence type="ECO:0000313" key="2">
    <source>
        <dbReference type="EMBL" id="JAP98611.1"/>
    </source>
</evidence>